<dbReference type="Proteomes" id="UP000179621">
    <property type="component" value="Unassembled WGS sequence"/>
</dbReference>
<dbReference type="EMBL" id="MLIH01000011">
    <property type="protein sequence ID" value="OHU10326.1"/>
    <property type="molecule type" value="Genomic_DNA"/>
</dbReference>
<evidence type="ECO:0000313" key="2">
    <source>
        <dbReference type="Proteomes" id="UP000179621"/>
    </source>
</evidence>
<proteinExistence type="predicted"/>
<accession>A0ABX3C1N5</accession>
<name>A0ABX3C1N5_9MYCO</name>
<protein>
    <submittedName>
        <fullName evidence="1">Uncharacterized protein</fullName>
    </submittedName>
</protein>
<evidence type="ECO:0000313" key="1">
    <source>
        <dbReference type="EMBL" id="OHU10326.1"/>
    </source>
</evidence>
<sequence>MAEALAEAQSTAEQLQLRSFPLGYNTMKTVTMESGTGSPPTVVFHLRRIDHLSIPTEDFASKADVETRLDQLAELPRWRLDLTGDPQVREEQSPDQPFTTFVSADTGEQFSVRGIDIEAATCLYIHAAEQPSPHWRREG</sequence>
<organism evidence="1 2">
    <name type="scientific">Mycobacteroides saopaulense</name>
    <dbReference type="NCBI Taxonomy" id="1578165"/>
    <lineage>
        <taxon>Bacteria</taxon>
        <taxon>Bacillati</taxon>
        <taxon>Actinomycetota</taxon>
        <taxon>Actinomycetes</taxon>
        <taxon>Mycobacteriales</taxon>
        <taxon>Mycobacteriaceae</taxon>
        <taxon>Mycobacteroides</taxon>
    </lineage>
</organism>
<gene>
    <name evidence="1" type="ORF">BKG73_10630</name>
</gene>
<keyword evidence="2" id="KW-1185">Reference proteome</keyword>
<comment type="caution">
    <text evidence="1">The sequence shown here is derived from an EMBL/GenBank/DDBJ whole genome shotgun (WGS) entry which is preliminary data.</text>
</comment>
<reference evidence="1 2" key="1">
    <citation type="submission" date="2016-10" db="EMBL/GenBank/DDBJ databases">
        <title>Evaluation of Human, Animal and Environmental Mycobacterium chelonae Isolates by Core Genome Phylogenomic Analysis, Targeted Gene Comparison, and Anti-microbial Susceptibility Patterns: A Tale of Mistaken Identities.</title>
        <authorList>
            <person name="Fogelson S.B."/>
            <person name="Camus A.C."/>
            <person name="Lorenz W."/>
            <person name="Vasireddy R."/>
            <person name="Vasireddy S."/>
            <person name="Smith T."/>
            <person name="Brown-Elliott B.A."/>
            <person name="Wallace R.J.Jr."/>
            <person name="Hasan N.A."/>
            <person name="Reischl U."/>
            <person name="Sanchez S."/>
        </authorList>
    </citation>
    <scope>NUCLEOTIDE SEQUENCE [LARGE SCALE GENOMIC DNA]</scope>
    <source>
        <strain evidence="1 2">8528</strain>
    </source>
</reference>